<evidence type="ECO:0000313" key="2">
    <source>
        <dbReference type="Proteomes" id="UP001153954"/>
    </source>
</evidence>
<dbReference type="PANTHER" id="PTHR33332">
    <property type="entry name" value="REVERSE TRANSCRIPTASE DOMAIN-CONTAINING PROTEIN"/>
    <property type="match status" value="1"/>
</dbReference>
<protein>
    <recommendedName>
        <fullName evidence="3">Reverse transcriptase domain-containing protein</fullName>
    </recommendedName>
</protein>
<dbReference type="Proteomes" id="UP001153954">
    <property type="component" value="Unassembled WGS sequence"/>
</dbReference>
<comment type="caution">
    <text evidence="1">The sequence shown here is derived from an EMBL/GenBank/DDBJ whole genome shotgun (WGS) entry which is preliminary data.</text>
</comment>
<keyword evidence="2" id="KW-1185">Reference proteome</keyword>
<evidence type="ECO:0000313" key="1">
    <source>
        <dbReference type="EMBL" id="CAH2096074.1"/>
    </source>
</evidence>
<proteinExistence type="predicted"/>
<organism evidence="1 2">
    <name type="scientific">Euphydryas editha</name>
    <name type="common">Edith's checkerspot</name>
    <dbReference type="NCBI Taxonomy" id="104508"/>
    <lineage>
        <taxon>Eukaryota</taxon>
        <taxon>Metazoa</taxon>
        <taxon>Ecdysozoa</taxon>
        <taxon>Arthropoda</taxon>
        <taxon>Hexapoda</taxon>
        <taxon>Insecta</taxon>
        <taxon>Pterygota</taxon>
        <taxon>Neoptera</taxon>
        <taxon>Endopterygota</taxon>
        <taxon>Lepidoptera</taxon>
        <taxon>Glossata</taxon>
        <taxon>Ditrysia</taxon>
        <taxon>Papilionoidea</taxon>
        <taxon>Nymphalidae</taxon>
        <taxon>Nymphalinae</taxon>
        <taxon>Euphydryas</taxon>
    </lineage>
</organism>
<dbReference type="AlphaFoldDB" id="A0AAU9UBB1"/>
<reference evidence="1" key="1">
    <citation type="submission" date="2022-03" db="EMBL/GenBank/DDBJ databases">
        <authorList>
            <person name="Tunstrom K."/>
        </authorList>
    </citation>
    <scope>NUCLEOTIDE SEQUENCE</scope>
</reference>
<evidence type="ECO:0008006" key="3">
    <source>
        <dbReference type="Google" id="ProtNLM"/>
    </source>
</evidence>
<name>A0AAU9UBB1_EUPED</name>
<sequence length="133" mass="15066">MMGNNTIHLCLSAEITEKFVQFKKLEGFEIRGLALEWFNSYLSAWYRCVQVGADVSKKLTVGFGVPQGSVLGAILFIVYISAISGKEDIICYADYTAIIFQDSTWEETYKAAKKEMSRVADWLLKNLLSLNKY</sequence>
<gene>
    <name evidence="1" type="ORF">EEDITHA_LOCUS11455</name>
</gene>
<dbReference type="EMBL" id="CAKOGL010000016">
    <property type="protein sequence ID" value="CAH2096074.1"/>
    <property type="molecule type" value="Genomic_DNA"/>
</dbReference>
<accession>A0AAU9UBB1</accession>